<protein>
    <recommendedName>
        <fullName evidence="5">ATPase family AAA domain-containing protein</fullName>
    </recommendedName>
</protein>
<evidence type="ECO:0000313" key="4">
    <source>
        <dbReference type="EMBL" id="CAE2253153.1"/>
    </source>
</evidence>
<name>A0A6U6G1Y9_9STRA</name>
<accession>A0A6U6G1Y9</accession>
<feature type="chain" id="PRO_5036394027" description="ATPase family AAA domain-containing protein" evidence="2">
    <location>
        <begin position="19"/>
        <end position="123"/>
    </location>
</feature>
<evidence type="ECO:0008006" key="5">
    <source>
        <dbReference type="Google" id="ProtNLM"/>
    </source>
</evidence>
<gene>
    <name evidence="3" type="ORF">OAUR00152_LOCUS22424</name>
    <name evidence="4" type="ORF">OAUR00152_LOCUS22425</name>
</gene>
<sequence length="123" mass="13468">MKLSNLAVLAAVAPLTTSFTPTTLFNQRRLVSSSASSSSSSLPMVIVPVPTITISQIQTVDATLLASSTQSPSALKDAEKKLLKEVKAAEEEEKRDAKAAKLEERRKVFFEYEARRAEEEEAR</sequence>
<dbReference type="EMBL" id="HBKQ01032857">
    <property type="protein sequence ID" value="CAE2253153.1"/>
    <property type="molecule type" value="Transcribed_RNA"/>
</dbReference>
<evidence type="ECO:0000256" key="1">
    <source>
        <dbReference type="SAM" id="Coils"/>
    </source>
</evidence>
<keyword evidence="1" id="KW-0175">Coiled coil</keyword>
<organism evidence="4">
    <name type="scientific">Odontella aurita</name>
    <dbReference type="NCBI Taxonomy" id="265563"/>
    <lineage>
        <taxon>Eukaryota</taxon>
        <taxon>Sar</taxon>
        <taxon>Stramenopiles</taxon>
        <taxon>Ochrophyta</taxon>
        <taxon>Bacillariophyta</taxon>
        <taxon>Mediophyceae</taxon>
        <taxon>Biddulphiophycidae</taxon>
        <taxon>Eupodiscales</taxon>
        <taxon>Odontellaceae</taxon>
        <taxon>Odontella</taxon>
    </lineage>
</organism>
<feature type="coiled-coil region" evidence="1">
    <location>
        <begin position="75"/>
        <end position="107"/>
    </location>
</feature>
<evidence type="ECO:0000256" key="2">
    <source>
        <dbReference type="SAM" id="SignalP"/>
    </source>
</evidence>
<dbReference type="EMBL" id="HBKQ01032855">
    <property type="protein sequence ID" value="CAE2253152.1"/>
    <property type="molecule type" value="Transcribed_RNA"/>
</dbReference>
<proteinExistence type="predicted"/>
<dbReference type="AlphaFoldDB" id="A0A6U6G1Y9"/>
<feature type="signal peptide" evidence="2">
    <location>
        <begin position="1"/>
        <end position="18"/>
    </location>
</feature>
<evidence type="ECO:0000313" key="3">
    <source>
        <dbReference type="EMBL" id="CAE2253152.1"/>
    </source>
</evidence>
<reference evidence="4" key="1">
    <citation type="submission" date="2021-01" db="EMBL/GenBank/DDBJ databases">
        <authorList>
            <person name="Corre E."/>
            <person name="Pelletier E."/>
            <person name="Niang G."/>
            <person name="Scheremetjew M."/>
            <person name="Finn R."/>
            <person name="Kale V."/>
            <person name="Holt S."/>
            <person name="Cochrane G."/>
            <person name="Meng A."/>
            <person name="Brown T."/>
            <person name="Cohen L."/>
        </authorList>
    </citation>
    <scope>NUCLEOTIDE SEQUENCE</scope>
    <source>
        <strain evidence="4">Isolate 1302-5</strain>
    </source>
</reference>
<keyword evidence="2" id="KW-0732">Signal</keyword>